<keyword evidence="3" id="KW-1185">Reference proteome</keyword>
<dbReference type="HOGENOM" id="CLU_086947_1_1_6"/>
<dbReference type="STRING" id="357804.Ping_0244"/>
<evidence type="ECO:0000313" key="3">
    <source>
        <dbReference type="Proteomes" id="UP000000639"/>
    </source>
</evidence>
<name>A1SRJ6_PSYIN</name>
<evidence type="ECO:0000259" key="1">
    <source>
        <dbReference type="Pfam" id="PF11726"/>
    </source>
</evidence>
<organism evidence="2 3">
    <name type="scientific">Psychromonas ingrahamii (strain DSM 17664 / CCUG 51855 / 37)</name>
    <dbReference type="NCBI Taxonomy" id="357804"/>
    <lineage>
        <taxon>Bacteria</taxon>
        <taxon>Pseudomonadati</taxon>
        <taxon>Pseudomonadota</taxon>
        <taxon>Gammaproteobacteria</taxon>
        <taxon>Alteromonadales</taxon>
        <taxon>Psychromonadaceae</taxon>
        <taxon>Psychromonas</taxon>
    </lineage>
</organism>
<dbReference type="EMBL" id="CP000510">
    <property type="protein sequence ID" value="ABM02111.1"/>
    <property type="molecule type" value="Genomic_DNA"/>
</dbReference>
<proteinExistence type="predicted"/>
<dbReference type="RefSeq" id="WP_011768670.1">
    <property type="nucleotide sequence ID" value="NC_008709.1"/>
</dbReference>
<dbReference type="eggNOG" id="COG1595">
    <property type="taxonomic scope" value="Bacteria"/>
</dbReference>
<evidence type="ECO:0000313" key="2">
    <source>
        <dbReference type="EMBL" id="ABM02111.1"/>
    </source>
</evidence>
<sequence>MSKSVSIQPYYRYGDLLWKVNAGEYTPIYPSHLRKIIEQIYMMRKTYRRTFVTFFDLHMPTNAETNTLVTNFLRRLRTKLKSVYKISKFGFSWCREQNTAENPHYHFMLMVNGSAIRYPDKLMRLIKSLWSDICNGTARQSKNGYYMIFREDEEIMAEVIYRASYQAKLLSKSNRPIQTKTYGTSRLKSEK</sequence>
<dbReference type="KEGG" id="pin:Ping_0244"/>
<dbReference type="AlphaFoldDB" id="A1SRJ6"/>
<accession>A1SRJ6</accession>
<protein>
    <recommendedName>
        <fullName evidence="1">YagK/YfjJ C-terminal domain-containing protein</fullName>
    </recommendedName>
</protein>
<reference evidence="2 3" key="1">
    <citation type="submission" date="2007-01" db="EMBL/GenBank/DDBJ databases">
        <title>Complete sequence of Psychromonas ingrahamii 37.</title>
        <authorList>
            <consortium name="US DOE Joint Genome Institute"/>
            <person name="Copeland A."/>
            <person name="Lucas S."/>
            <person name="Lapidus A."/>
            <person name="Barry K."/>
            <person name="Detter J.C."/>
            <person name="Glavina del Rio T."/>
            <person name="Hammon N."/>
            <person name="Israni S."/>
            <person name="Dalin E."/>
            <person name="Tice H."/>
            <person name="Pitluck S."/>
            <person name="Thompson L.S."/>
            <person name="Brettin T."/>
            <person name="Bruce D."/>
            <person name="Han C."/>
            <person name="Tapia R."/>
            <person name="Schmutz J."/>
            <person name="Larimer F."/>
            <person name="Land M."/>
            <person name="Hauser L."/>
            <person name="Kyrpides N."/>
            <person name="Ivanova N."/>
            <person name="Staley J."/>
            <person name="Richardson P."/>
        </authorList>
    </citation>
    <scope>NUCLEOTIDE SEQUENCE [LARGE SCALE GENOMIC DNA]</scope>
    <source>
        <strain evidence="2 3">37</strain>
    </source>
</reference>
<dbReference type="Proteomes" id="UP000000639">
    <property type="component" value="Chromosome"/>
</dbReference>
<dbReference type="InterPro" id="IPR057271">
    <property type="entry name" value="YagK_YfjJ_C"/>
</dbReference>
<gene>
    <name evidence="2" type="ordered locus">Ping_0244</name>
</gene>
<dbReference type="OrthoDB" id="5593782at2"/>
<dbReference type="Pfam" id="PF11726">
    <property type="entry name" value="YagK_YfjJ_C"/>
    <property type="match status" value="1"/>
</dbReference>
<feature type="domain" description="YagK/YfjJ C-terminal" evidence="1">
    <location>
        <begin position="46"/>
        <end position="185"/>
    </location>
</feature>